<dbReference type="RefSeq" id="WP_146855341.1">
    <property type="nucleotide sequence ID" value="NZ_BKAG01000063.1"/>
</dbReference>
<keyword evidence="1" id="KW-1133">Transmembrane helix</keyword>
<evidence type="ECO:0000313" key="2">
    <source>
        <dbReference type="EMBL" id="GEP45939.1"/>
    </source>
</evidence>
<proteinExistence type="predicted"/>
<keyword evidence="3" id="KW-1185">Reference proteome</keyword>
<gene>
    <name evidence="2" type="ORF">BGE01nite_52300</name>
</gene>
<evidence type="ECO:0000313" key="3">
    <source>
        <dbReference type="Proteomes" id="UP000321577"/>
    </source>
</evidence>
<dbReference type="EMBL" id="BKAG01000063">
    <property type="protein sequence ID" value="GEP45939.1"/>
    <property type="molecule type" value="Genomic_DNA"/>
</dbReference>
<feature type="transmembrane region" description="Helical" evidence="1">
    <location>
        <begin position="182"/>
        <end position="200"/>
    </location>
</feature>
<keyword evidence="1" id="KW-0472">Membrane</keyword>
<evidence type="ECO:0000256" key="1">
    <source>
        <dbReference type="SAM" id="Phobius"/>
    </source>
</evidence>
<accession>A0A512MGT9</accession>
<organism evidence="2 3">
    <name type="scientific">Brevifollis gellanilyticus</name>
    <dbReference type="NCBI Taxonomy" id="748831"/>
    <lineage>
        <taxon>Bacteria</taxon>
        <taxon>Pseudomonadati</taxon>
        <taxon>Verrucomicrobiota</taxon>
        <taxon>Verrucomicrobiia</taxon>
        <taxon>Verrucomicrobiales</taxon>
        <taxon>Verrucomicrobiaceae</taxon>
    </lineage>
</organism>
<dbReference type="OrthoDB" id="270572at2"/>
<reference evidence="2 3" key="1">
    <citation type="submission" date="2019-07" db="EMBL/GenBank/DDBJ databases">
        <title>Whole genome shotgun sequence of Brevifollis gellanilyticus NBRC 108608.</title>
        <authorList>
            <person name="Hosoyama A."/>
            <person name="Uohara A."/>
            <person name="Ohji S."/>
            <person name="Ichikawa N."/>
        </authorList>
    </citation>
    <scope>NUCLEOTIDE SEQUENCE [LARGE SCALE GENOMIC DNA]</scope>
    <source>
        <strain evidence="2 3">NBRC 108608</strain>
    </source>
</reference>
<keyword evidence="1" id="KW-0812">Transmembrane</keyword>
<comment type="caution">
    <text evidence="2">The sequence shown here is derived from an EMBL/GenBank/DDBJ whole genome shotgun (WGS) entry which is preliminary data.</text>
</comment>
<dbReference type="Proteomes" id="UP000321577">
    <property type="component" value="Unassembled WGS sequence"/>
</dbReference>
<protein>
    <submittedName>
        <fullName evidence="2">Uncharacterized protein</fullName>
    </submittedName>
</protein>
<dbReference type="AlphaFoldDB" id="A0A512MGT9"/>
<feature type="transmembrane region" description="Helical" evidence="1">
    <location>
        <begin position="159"/>
        <end position="176"/>
    </location>
</feature>
<name>A0A512MGT9_9BACT</name>
<sequence length="232" mass="25984">MTLHAGTDAGNVVAFDPAALPDDYDTLAKDDPMTLIERLHDEGRLRWIDPHSDGSYRLGVFVGQAMPERLAPYLGKGEVIEQFHTPSGRLWFTGIEYVFRHDDSFLRKYPHQGASVEVPAGVHKAVFYELEYPEDFEETLLAQHLSPEQLAARKRMNRFAPLGCLGALAIIIGFFLLSRYAWVTTVLPVGLMAIAIPFLLSRSRSHRSSDAATTAITDDYPDYALHIQPNEI</sequence>